<dbReference type="Proteomes" id="UP000271573">
    <property type="component" value="Chromosome"/>
</dbReference>
<keyword evidence="6" id="KW-1185">Reference proteome</keyword>
<proteinExistence type="predicted"/>
<evidence type="ECO:0000313" key="6">
    <source>
        <dbReference type="Proteomes" id="UP000271573"/>
    </source>
</evidence>
<organism evidence="5 6">
    <name type="scientific">Nocardioides baekrokdamisoli</name>
    <dbReference type="NCBI Taxonomy" id="1804624"/>
    <lineage>
        <taxon>Bacteria</taxon>
        <taxon>Bacillati</taxon>
        <taxon>Actinomycetota</taxon>
        <taxon>Actinomycetes</taxon>
        <taxon>Propionibacteriales</taxon>
        <taxon>Nocardioidaceae</taxon>
        <taxon>Nocardioides</taxon>
    </lineage>
</organism>
<evidence type="ECO:0000313" key="5">
    <source>
        <dbReference type="EMBL" id="BBH16954.1"/>
    </source>
</evidence>
<dbReference type="NCBIfam" id="TIGR00996">
    <property type="entry name" value="Mtu_fam_mce"/>
    <property type="match status" value="1"/>
</dbReference>
<dbReference type="PANTHER" id="PTHR33371">
    <property type="entry name" value="INTERMEMBRANE PHOSPHOLIPID TRANSPORT SYSTEM BINDING PROTEIN MLAD-RELATED"/>
    <property type="match status" value="1"/>
</dbReference>
<dbReference type="InterPro" id="IPR003399">
    <property type="entry name" value="Mce/MlaD"/>
</dbReference>
<dbReference type="Pfam" id="PF02470">
    <property type="entry name" value="MlaD"/>
    <property type="match status" value="1"/>
</dbReference>
<gene>
    <name evidence="5" type="ORF">Back2_12410</name>
</gene>
<dbReference type="Pfam" id="PF11887">
    <property type="entry name" value="Mce4_CUP1"/>
    <property type="match status" value="1"/>
</dbReference>
<dbReference type="KEGG" id="nbe:Back2_12410"/>
<dbReference type="Pfam" id="PF08139">
    <property type="entry name" value="LPAM_1"/>
    <property type="match status" value="1"/>
</dbReference>
<feature type="domain" description="Mce/MlaD" evidence="3">
    <location>
        <begin position="36"/>
        <end position="122"/>
    </location>
</feature>
<dbReference type="GO" id="GO:0005576">
    <property type="term" value="C:extracellular region"/>
    <property type="evidence" value="ECO:0007669"/>
    <property type="project" value="TreeGrafter"/>
</dbReference>
<dbReference type="InterPro" id="IPR052336">
    <property type="entry name" value="MlaD_Phospholipid_Transporter"/>
</dbReference>
<feature type="domain" description="Mammalian cell entry C-terminal" evidence="4">
    <location>
        <begin position="130"/>
        <end position="295"/>
    </location>
</feature>
<protein>
    <submittedName>
        <fullName evidence="5">ABC transporter substrate-binding protein</fullName>
    </submittedName>
</protein>
<dbReference type="RefSeq" id="WP_125567735.1">
    <property type="nucleotide sequence ID" value="NZ_AP019307.1"/>
</dbReference>
<evidence type="ECO:0000256" key="1">
    <source>
        <dbReference type="ARBA" id="ARBA00022729"/>
    </source>
</evidence>
<evidence type="ECO:0000259" key="4">
    <source>
        <dbReference type="Pfam" id="PF11887"/>
    </source>
</evidence>
<dbReference type="InterPro" id="IPR012640">
    <property type="entry name" value="Membr_lipoprot_lipid_attach_CS"/>
</dbReference>
<feature type="signal peptide" evidence="2">
    <location>
        <begin position="1"/>
        <end position="20"/>
    </location>
</feature>
<evidence type="ECO:0000256" key="2">
    <source>
        <dbReference type="SAM" id="SignalP"/>
    </source>
</evidence>
<dbReference type="InterPro" id="IPR024516">
    <property type="entry name" value="Mce_C"/>
</dbReference>
<keyword evidence="1 2" id="KW-0732">Signal</keyword>
<evidence type="ECO:0000259" key="3">
    <source>
        <dbReference type="Pfam" id="PF02470"/>
    </source>
</evidence>
<feature type="chain" id="PRO_5018130378" evidence="2">
    <location>
        <begin position="21"/>
        <end position="432"/>
    </location>
</feature>
<sequence length="432" mass="44918">MKRVVVAIVAAATLSGCSFSMESIPLPGGTNVGNDPITIKVQLADALDLVPQSSVKLNDVNVGNVKSVSLERGDQCSPGGPTVTCAVATIVVRKDTKLPSNATAAIQQTSLLGEKFVELIPPAQPSGTLMKSGDVIGWDKTGDNPEVEQVLSALSLVINGGGVAQIQTITTELNKALKGHEGQARDVLTQLNSFVGQLDAKKQVIVNALDALNRISVEANKQTATIDATLAQLPGALTSINSQRQDLVKMLNALNNLGAVGTNVIARSKTQTIAIINNLQPILENLSQTGNHFARAFSTMLTYPFVDASVGTNPQTARTLAMGDYVNLDLNLDLDLSNPPPAPVVPLARTKTPQGTSSPTIKLPIPLSLPSLTIPGLTSSSGGNTCILGICLGGAQRAASTTGVQRYSVSQLTSTFDPALVSWYLSSIGGAQ</sequence>
<dbReference type="PANTHER" id="PTHR33371:SF15">
    <property type="entry name" value="LIPOPROTEIN LPRN"/>
    <property type="match status" value="1"/>
</dbReference>
<dbReference type="PROSITE" id="PS51257">
    <property type="entry name" value="PROKAR_LIPOPROTEIN"/>
    <property type="match status" value="1"/>
</dbReference>
<dbReference type="InterPro" id="IPR005693">
    <property type="entry name" value="Mce"/>
</dbReference>
<reference evidence="5 6" key="1">
    <citation type="submission" date="2018-11" db="EMBL/GenBank/DDBJ databases">
        <title>Complete genome sequence of Nocardioides baekrokdamisoli strain KCTC 39748.</title>
        <authorList>
            <person name="Kang S.W."/>
            <person name="Lee K.C."/>
            <person name="Kim K.K."/>
            <person name="Kim J.S."/>
            <person name="Kim D.S."/>
            <person name="Ko S.H."/>
            <person name="Yang S.H."/>
            <person name="Shin Y.K."/>
            <person name="Lee J.S."/>
        </authorList>
    </citation>
    <scope>NUCLEOTIDE SEQUENCE [LARGE SCALE GENOMIC DNA]</scope>
    <source>
        <strain evidence="5 6">KCTC 39748</strain>
    </source>
</reference>
<accession>A0A3G9J0G1</accession>
<dbReference type="OrthoDB" id="9774928at2"/>
<dbReference type="EMBL" id="AP019307">
    <property type="protein sequence ID" value="BBH16954.1"/>
    <property type="molecule type" value="Genomic_DNA"/>
</dbReference>
<name>A0A3G9J0G1_9ACTN</name>
<dbReference type="AlphaFoldDB" id="A0A3G9J0G1"/>